<evidence type="ECO:0000313" key="1">
    <source>
        <dbReference type="EMBL" id="CAG09646.1"/>
    </source>
</evidence>
<organism evidence="1">
    <name type="scientific">Tetraodon nigroviridis</name>
    <name type="common">Spotted green pufferfish</name>
    <name type="synonym">Chelonodon nigroviridis</name>
    <dbReference type="NCBI Taxonomy" id="99883"/>
    <lineage>
        <taxon>Eukaryota</taxon>
        <taxon>Metazoa</taxon>
        <taxon>Chordata</taxon>
        <taxon>Craniata</taxon>
        <taxon>Vertebrata</taxon>
        <taxon>Euteleostomi</taxon>
        <taxon>Actinopterygii</taxon>
        <taxon>Neopterygii</taxon>
        <taxon>Teleostei</taxon>
        <taxon>Neoteleostei</taxon>
        <taxon>Acanthomorphata</taxon>
        <taxon>Eupercaria</taxon>
        <taxon>Tetraodontiformes</taxon>
        <taxon>Tetradontoidea</taxon>
        <taxon>Tetraodontidae</taxon>
        <taxon>Tetraodon</taxon>
    </lineage>
</organism>
<dbReference type="KEGG" id="tng:GSTEN00031002G001"/>
<sequence length="91" mass="10292">METKSAFSLHRALAQPVRMCMLDFPVTLLDNLVSSNTPSPLRRRLFLPLSPALRYPECVPIHSRRLRASICDCVCNIHVCVRLPVCVNANF</sequence>
<reference evidence="1" key="1">
    <citation type="journal article" date="2004" name="Nature">
        <title>Genome duplication in the teleost fish Tetraodon nigroviridis reveals the early vertebrate proto-karyotype.</title>
        <authorList>
            <person name="Jaillon O."/>
            <person name="Aury J.-M."/>
            <person name="Brunet F."/>
            <person name="Petit J.-L."/>
            <person name="Stange-Thomann N."/>
            <person name="Mauceli E."/>
            <person name="Bouneau L."/>
            <person name="Fischer C."/>
            <person name="Ozouf-Costaz C."/>
            <person name="Bernot A."/>
            <person name="Nicaud S."/>
            <person name="Jaffe D."/>
            <person name="Fisher S."/>
            <person name="Lutfalla G."/>
            <person name="Dossat C."/>
            <person name="Segurens B."/>
            <person name="Dasilva C."/>
            <person name="Salanoubat M."/>
            <person name="Levy M."/>
            <person name="Boudet N."/>
            <person name="Castellano S."/>
            <person name="Anthouard V."/>
            <person name="Jubin C."/>
            <person name="Castelli V."/>
            <person name="Katinka M."/>
            <person name="Vacherie B."/>
            <person name="Biemont C."/>
            <person name="Skalli Z."/>
            <person name="Cattolico L."/>
            <person name="Poulain J."/>
            <person name="De Berardinis V."/>
            <person name="Cruaud C."/>
            <person name="Duprat S."/>
            <person name="Brottier P."/>
            <person name="Coutanceau J.-P."/>
            <person name="Gouzy J."/>
            <person name="Parra G."/>
            <person name="Lardier G."/>
            <person name="Chapple C."/>
            <person name="McKernan K.J."/>
            <person name="McEwan P."/>
            <person name="Bosak S."/>
            <person name="Kellis M."/>
            <person name="Volff J.-N."/>
            <person name="Guigo R."/>
            <person name="Zody M.C."/>
            <person name="Mesirov J."/>
            <person name="Lindblad-Toh K."/>
            <person name="Birren B."/>
            <person name="Nusbaum C."/>
            <person name="Kahn D."/>
            <person name="Robinson-Rechavi M."/>
            <person name="Laudet V."/>
            <person name="Schachter V."/>
            <person name="Quetier F."/>
            <person name="Saurin W."/>
            <person name="Scarpelli C."/>
            <person name="Wincker P."/>
            <person name="Lander E.S."/>
            <person name="Weissenbach J."/>
            <person name="Roest Crollius H."/>
        </authorList>
    </citation>
    <scope>NUCLEOTIDE SEQUENCE [LARGE SCALE GENOMIC DNA]</scope>
</reference>
<dbReference type="EMBL" id="CAAE01015007">
    <property type="protein sequence ID" value="CAG09646.1"/>
    <property type="molecule type" value="Genomic_DNA"/>
</dbReference>
<name>Q4RPN6_TETNG</name>
<gene>
    <name evidence="1" type="ORF">GSTENG00031002001</name>
</gene>
<reference evidence="1" key="2">
    <citation type="submission" date="2004-02" db="EMBL/GenBank/DDBJ databases">
        <authorList>
            <consortium name="Genoscope"/>
            <consortium name="Whitehead Institute Centre for Genome Research"/>
        </authorList>
    </citation>
    <scope>NUCLEOTIDE SEQUENCE</scope>
</reference>
<proteinExistence type="predicted"/>
<comment type="caution">
    <text evidence="1">The sequence shown here is derived from an EMBL/GenBank/DDBJ whole genome shotgun (WGS) entry which is preliminary data.</text>
</comment>
<protein>
    <submittedName>
        <fullName evidence="1">(spotted green pufferfish) hypothetical protein</fullName>
    </submittedName>
</protein>
<dbReference type="OrthoDB" id="8960908at2759"/>
<dbReference type="AlphaFoldDB" id="Q4RPN6"/>
<accession>Q4RPN6</accession>